<keyword evidence="3" id="KW-0378">Hydrolase</keyword>
<proteinExistence type="inferred from homology"/>
<gene>
    <name evidence="7" type="ORF">SCARR_05658</name>
</gene>
<evidence type="ECO:0000256" key="5">
    <source>
        <dbReference type="SAM" id="SignalP"/>
    </source>
</evidence>
<dbReference type="Pfam" id="PF00884">
    <property type="entry name" value="Sulfatase"/>
    <property type="match status" value="1"/>
</dbReference>
<organism evidence="7 8">
    <name type="scientific">Pontiella sulfatireligans</name>
    <dbReference type="NCBI Taxonomy" id="2750658"/>
    <lineage>
        <taxon>Bacteria</taxon>
        <taxon>Pseudomonadati</taxon>
        <taxon>Kiritimatiellota</taxon>
        <taxon>Kiritimatiellia</taxon>
        <taxon>Kiritimatiellales</taxon>
        <taxon>Pontiellaceae</taxon>
        <taxon>Pontiella</taxon>
    </lineage>
</organism>
<feature type="chain" id="PRO_5028862215" evidence="5">
    <location>
        <begin position="22"/>
        <end position="671"/>
    </location>
</feature>
<evidence type="ECO:0000256" key="2">
    <source>
        <dbReference type="ARBA" id="ARBA00022729"/>
    </source>
</evidence>
<evidence type="ECO:0000256" key="3">
    <source>
        <dbReference type="ARBA" id="ARBA00022801"/>
    </source>
</evidence>
<protein>
    <submittedName>
        <fullName evidence="7">Arylsulfatase</fullName>
    </submittedName>
</protein>
<evidence type="ECO:0000256" key="1">
    <source>
        <dbReference type="ARBA" id="ARBA00008779"/>
    </source>
</evidence>
<feature type="domain" description="Sulfatase N-terminal" evidence="6">
    <location>
        <begin position="26"/>
        <end position="367"/>
    </location>
</feature>
<comment type="similarity">
    <text evidence="1">Belongs to the sulfatase family.</text>
</comment>
<reference evidence="7 8" key="1">
    <citation type="submission" date="2019-04" db="EMBL/GenBank/DDBJ databases">
        <authorList>
            <person name="Van Vliet M D."/>
        </authorList>
    </citation>
    <scope>NUCLEOTIDE SEQUENCE [LARGE SCALE GENOMIC DNA]</scope>
    <source>
        <strain evidence="7 8">F21</strain>
    </source>
</reference>
<dbReference type="GO" id="GO:0016787">
    <property type="term" value="F:hydrolase activity"/>
    <property type="evidence" value="ECO:0007669"/>
    <property type="project" value="UniProtKB-KW"/>
</dbReference>
<dbReference type="RefSeq" id="WP_136066008.1">
    <property type="nucleotide sequence ID" value="NZ_CAAHFH010000004.1"/>
</dbReference>
<accession>A0A6C2UVW8</accession>
<sequence>MKPILSIFLGLAVCGSVAAKAADSRPNIIFILTDDQRFDAMGFTGRFPWLETPNLDRIRHEGVHFANAFTTHSLCGPSRAGFLTGMHSHRNGITTNQEGRELDHDKTPTFGQYLQNAGYDTGYIGKWHLGEFDDPRPGWNYWCSFEGQGNYDKNRLNINGTQIVKEGYVTDVLTDYAVDFIEKERSAPFLLYLSHKAVHQPFIPADRHKDLYTGLPAPEPLSWMDNMDDKPEWQRRMVMPPEQGTRLRRKHPIPVPEKRGLGTWPAKIGTHQQRNYLRCIPAVDDGVGRIFQVLEKKGLLDNTVIVFAGDNGYMHGEHGMGDKRQAYNESMRIPLIMRGPGVKPDSTVEEIVLNLDVAPTFLEYAGVKIPDAMQGSSLLPLAEELPVADWRTSFLFTYWRDLITAIPRITAVRSIDKMYAHYPDGDSIDELYNLANDPGEMKNLALLPESAPLKQKMERELKQVMAEADYQAVVARPHPEDLEGRPLGVLVNEEFGPDGLACTGTVVQTIPMNEKLDSHFGCMVFECIVEPESDGIILSHGEQRTGYMFYVQNGVPGFCFSGGNRFHALDGDVSCLNEPTHLLVNMDNHTSEVKFFVNGKLVQTETIYCKLHRWIQQYGDIALGGDPDSQVDPYELSKLGGFTGTIDSFKIQRKRMPDSELSAYAREQAAN</sequence>
<evidence type="ECO:0000313" key="8">
    <source>
        <dbReference type="Proteomes" id="UP000346198"/>
    </source>
</evidence>
<keyword evidence="4" id="KW-0325">Glycoprotein</keyword>
<dbReference type="CDD" id="cd16031">
    <property type="entry name" value="G6S_like"/>
    <property type="match status" value="1"/>
</dbReference>
<dbReference type="AlphaFoldDB" id="A0A6C2UVW8"/>
<dbReference type="PANTHER" id="PTHR43108">
    <property type="entry name" value="N-ACETYLGLUCOSAMINE-6-SULFATASE FAMILY MEMBER"/>
    <property type="match status" value="1"/>
</dbReference>
<dbReference type="Gene3D" id="2.60.120.200">
    <property type="match status" value="1"/>
</dbReference>
<dbReference type="InterPro" id="IPR017850">
    <property type="entry name" value="Alkaline_phosphatase_core_sf"/>
</dbReference>
<dbReference type="InterPro" id="IPR013320">
    <property type="entry name" value="ConA-like_dom_sf"/>
</dbReference>
<dbReference type="SUPFAM" id="SSF53649">
    <property type="entry name" value="Alkaline phosphatase-like"/>
    <property type="match status" value="1"/>
</dbReference>
<feature type="signal peptide" evidence="5">
    <location>
        <begin position="1"/>
        <end position="21"/>
    </location>
</feature>
<keyword evidence="2 5" id="KW-0732">Signal</keyword>
<dbReference type="Gene3D" id="3.40.720.10">
    <property type="entry name" value="Alkaline Phosphatase, subunit A"/>
    <property type="match status" value="1"/>
</dbReference>
<dbReference type="SUPFAM" id="SSF49899">
    <property type="entry name" value="Concanavalin A-like lectins/glucanases"/>
    <property type="match status" value="1"/>
</dbReference>
<dbReference type="PANTHER" id="PTHR43108:SF6">
    <property type="entry name" value="N-SULPHOGLUCOSAMINE SULPHOHYDROLASE"/>
    <property type="match status" value="1"/>
</dbReference>
<name>A0A6C2UVW8_9BACT</name>
<evidence type="ECO:0000313" key="7">
    <source>
        <dbReference type="EMBL" id="VGO23551.1"/>
    </source>
</evidence>
<evidence type="ECO:0000259" key="6">
    <source>
        <dbReference type="Pfam" id="PF00884"/>
    </source>
</evidence>
<evidence type="ECO:0000256" key="4">
    <source>
        <dbReference type="ARBA" id="ARBA00023180"/>
    </source>
</evidence>
<dbReference type="InterPro" id="IPR000917">
    <property type="entry name" value="Sulfatase_N"/>
</dbReference>
<dbReference type="InterPro" id="IPR024607">
    <property type="entry name" value="Sulfatase_CS"/>
</dbReference>
<dbReference type="PROSITE" id="PS00523">
    <property type="entry name" value="SULFATASE_1"/>
    <property type="match status" value="1"/>
</dbReference>
<dbReference type="PROSITE" id="PS00149">
    <property type="entry name" value="SULFATASE_2"/>
    <property type="match status" value="1"/>
</dbReference>
<dbReference type="EMBL" id="CAAHFH010000004">
    <property type="protein sequence ID" value="VGO23551.1"/>
    <property type="molecule type" value="Genomic_DNA"/>
</dbReference>
<dbReference type="Proteomes" id="UP000346198">
    <property type="component" value="Unassembled WGS sequence"/>
</dbReference>
<keyword evidence="8" id="KW-1185">Reference proteome</keyword>